<sequence>MPFYTHQIFQIHSLEYGEQVINLTETNITSQPIMREINPEYNTTSFISSLTHSPWTISSKMHQIIYKFENEILCQFLCVPYSILKEPNTTYPLTTAYPDVALVCNPNPPQNRIAICSSCKSNPNRNYPPYLSSIPSEIELVLLEKCRYLSPIFLHCSLGCTPGANPFTEYRILAEPSNSTSNPPWLDNSLINAANWLKENNPYLPHLHGVYWTTSNINEMINLNTIKSTLPDPNSEPILYQKVRLLQMHTCNSKCGGPAPNGSRCKKGFPRLFAEHTYYDPKNYRYIYQCLTSEDQWVIPYHAPTLIIWNAHMNAQYITNKGLARYITKYISKSELTHLFNIKEQLCYREYIHARRMGLMELMFLLLGERITNSSIQVQFLTTDPPSIRSKAILPLYMIEPNDDNPYWFDKIEKYFARPIDPIFNNITYKSYYENYEIKSTRPSNS</sequence>
<keyword evidence="2" id="KW-1185">Reference proteome</keyword>
<accession>A0A9N9HBC1</accession>
<evidence type="ECO:0000313" key="2">
    <source>
        <dbReference type="Proteomes" id="UP000789759"/>
    </source>
</evidence>
<gene>
    <name evidence="1" type="ORF">CPELLU_LOCUS10424</name>
</gene>
<dbReference type="EMBL" id="CAJVQA010008577">
    <property type="protein sequence ID" value="CAG8674015.1"/>
    <property type="molecule type" value="Genomic_DNA"/>
</dbReference>
<reference evidence="1" key="1">
    <citation type="submission" date="2021-06" db="EMBL/GenBank/DDBJ databases">
        <authorList>
            <person name="Kallberg Y."/>
            <person name="Tangrot J."/>
            <person name="Rosling A."/>
        </authorList>
    </citation>
    <scope>NUCLEOTIDE SEQUENCE</scope>
    <source>
        <strain evidence="1">FL966</strain>
    </source>
</reference>
<proteinExistence type="predicted"/>
<dbReference type="Proteomes" id="UP000789759">
    <property type="component" value="Unassembled WGS sequence"/>
</dbReference>
<dbReference type="OrthoDB" id="2445660at2759"/>
<comment type="caution">
    <text evidence="1">The sequence shown here is derived from an EMBL/GenBank/DDBJ whole genome shotgun (WGS) entry which is preliminary data.</text>
</comment>
<evidence type="ECO:0000313" key="1">
    <source>
        <dbReference type="EMBL" id="CAG8674015.1"/>
    </source>
</evidence>
<organism evidence="1 2">
    <name type="scientific">Cetraspora pellucida</name>
    <dbReference type="NCBI Taxonomy" id="1433469"/>
    <lineage>
        <taxon>Eukaryota</taxon>
        <taxon>Fungi</taxon>
        <taxon>Fungi incertae sedis</taxon>
        <taxon>Mucoromycota</taxon>
        <taxon>Glomeromycotina</taxon>
        <taxon>Glomeromycetes</taxon>
        <taxon>Diversisporales</taxon>
        <taxon>Gigasporaceae</taxon>
        <taxon>Cetraspora</taxon>
    </lineage>
</organism>
<name>A0A9N9HBC1_9GLOM</name>
<dbReference type="AlphaFoldDB" id="A0A9N9HBC1"/>
<protein>
    <submittedName>
        <fullName evidence="1">9060_t:CDS:1</fullName>
    </submittedName>
</protein>